<accession>X6NCR7</accession>
<dbReference type="AlphaFoldDB" id="X6NCR7"/>
<gene>
    <name evidence="2" type="ORF">RFI_14070</name>
</gene>
<dbReference type="Proteomes" id="UP000023152">
    <property type="component" value="Unassembled WGS sequence"/>
</dbReference>
<organism evidence="2 3">
    <name type="scientific">Reticulomyxa filosa</name>
    <dbReference type="NCBI Taxonomy" id="46433"/>
    <lineage>
        <taxon>Eukaryota</taxon>
        <taxon>Sar</taxon>
        <taxon>Rhizaria</taxon>
        <taxon>Retaria</taxon>
        <taxon>Foraminifera</taxon>
        <taxon>Monothalamids</taxon>
        <taxon>Reticulomyxidae</taxon>
        <taxon>Reticulomyxa</taxon>
    </lineage>
</organism>
<proteinExistence type="predicted"/>
<sequence>MTHSPQETPSLSKSPHKKAVSSRSSASHSVKEGTTPAVIIHENEFDPLLFAKEVLTVLDGLANEDGEEQWSRLDSSDEEHGGRRTTHTRTQTQTNNLKEKDPSKTQNTVEDTSDMLDEETIAARSSLVDQLDFDGGEEEDTKKEENRTNENDENNDSEDNDDSKDNKNIRDNKNSKDNKNNKDIPKITKAKSTPIITTTTTTTTTDTKTTNKSLTSTNKANAETTLYSSLVLQYPSEDRSTVKASPLLADPRAQQLQKERGVHTHLLQSNGLDLSFLDRRKGTVDVTICIYFLYFFKCSNCTQCFSRKTLDLDKH</sequence>
<feature type="compositionally biased region" description="Basic and acidic residues" evidence="1">
    <location>
        <begin position="140"/>
        <end position="150"/>
    </location>
</feature>
<dbReference type="EMBL" id="ASPP01010195">
    <property type="protein sequence ID" value="ETO23117.1"/>
    <property type="molecule type" value="Genomic_DNA"/>
</dbReference>
<feature type="compositionally biased region" description="Basic and acidic residues" evidence="1">
    <location>
        <begin position="163"/>
        <end position="186"/>
    </location>
</feature>
<feature type="compositionally biased region" description="Polar residues" evidence="1">
    <location>
        <begin position="1"/>
        <end position="13"/>
    </location>
</feature>
<feature type="region of interest" description="Disordered" evidence="1">
    <location>
        <begin position="1"/>
        <end position="35"/>
    </location>
</feature>
<evidence type="ECO:0000313" key="2">
    <source>
        <dbReference type="EMBL" id="ETO23117.1"/>
    </source>
</evidence>
<evidence type="ECO:0000256" key="1">
    <source>
        <dbReference type="SAM" id="MobiDB-lite"/>
    </source>
</evidence>
<feature type="compositionally biased region" description="Acidic residues" evidence="1">
    <location>
        <begin position="111"/>
        <end position="120"/>
    </location>
</feature>
<protein>
    <submittedName>
        <fullName evidence="2">Uncharacterized protein</fullName>
    </submittedName>
</protein>
<name>X6NCR7_RETFI</name>
<comment type="caution">
    <text evidence="2">The sequence shown here is derived from an EMBL/GenBank/DDBJ whole genome shotgun (WGS) entry which is preliminary data.</text>
</comment>
<feature type="compositionally biased region" description="Basic and acidic residues" evidence="1">
    <location>
        <begin position="69"/>
        <end position="82"/>
    </location>
</feature>
<feature type="compositionally biased region" description="Acidic residues" evidence="1">
    <location>
        <begin position="151"/>
        <end position="162"/>
    </location>
</feature>
<evidence type="ECO:0000313" key="3">
    <source>
        <dbReference type="Proteomes" id="UP000023152"/>
    </source>
</evidence>
<feature type="region of interest" description="Disordered" evidence="1">
    <location>
        <begin position="63"/>
        <end position="191"/>
    </location>
</feature>
<keyword evidence="3" id="KW-1185">Reference proteome</keyword>
<reference evidence="2 3" key="1">
    <citation type="journal article" date="2013" name="Curr. Biol.">
        <title>The Genome of the Foraminiferan Reticulomyxa filosa.</title>
        <authorList>
            <person name="Glockner G."/>
            <person name="Hulsmann N."/>
            <person name="Schleicher M."/>
            <person name="Noegel A.A."/>
            <person name="Eichinger L."/>
            <person name="Gallinger C."/>
            <person name="Pawlowski J."/>
            <person name="Sierra R."/>
            <person name="Euteneuer U."/>
            <person name="Pillet L."/>
            <person name="Moustafa A."/>
            <person name="Platzer M."/>
            <person name="Groth M."/>
            <person name="Szafranski K."/>
            <person name="Schliwa M."/>
        </authorList>
    </citation>
    <scope>NUCLEOTIDE SEQUENCE [LARGE SCALE GENOMIC DNA]</scope>
</reference>